<gene>
    <name evidence="2" type="ORF">UY01_C0004G0014</name>
</gene>
<evidence type="ECO:0000313" key="2">
    <source>
        <dbReference type="EMBL" id="KKU75787.1"/>
    </source>
</evidence>
<organism evidence="2 3">
    <name type="scientific">Candidatus Nomurabacteria bacterium GW2011_GWB1_47_6</name>
    <dbReference type="NCBI Taxonomy" id="1618749"/>
    <lineage>
        <taxon>Bacteria</taxon>
        <taxon>Candidatus Nomuraibacteriota</taxon>
    </lineage>
</organism>
<dbReference type="Proteomes" id="UP000034879">
    <property type="component" value="Unassembled WGS sequence"/>
</dbReference>
<reference evidence="2" key="1">
    <citation type="journal article" date="2015" name="Nature">
        <title>rRNA introns, odd ribosomes, and small enigmatic genomes across a large radiation of phyla.</title>
        <authorList>
            <person name="Brown C.T."/>
            <person name="Hug L.A."/>
            <person name="Thomas B.C."/>
            <person name="Sharon I."/>
            <person name="Castelle C.J."/>
            <person name="Singh A."/>
            <person name="Wilkins M.J."/>
            <person name="Williams K.H."/>
            <person name="Banfield J.F."/>
        </authorList>
    </citation>
    <scope>NUCLEOTIDE SEQUENCE [LARGE SCALE GENOMIC DNA]</scope>
</reference>
<evidence type="ECO:0000313" key="3">
    <source>
        <dbReference type="Proteomes" id="UP000034879"/>
    </source>
</evidence>
<proteinExistence type="predicted"/>
<protein>
    <submittedName>
        <fullName evidence="2">Uncharacterized protein</fullName>
    </submittedName>
</protein>
<comment type="caution">
    <text evidence="2">The sequence shown here is derived from an EMBL/GenBank/DDBJ whole genome shotgun (WGS) entry which is preliminary data.</text>
</comment>
<feature type="coiled-coil region" evidence="1">
    <location>
        <begin position="50"/>
        <end position="115"/>
    </location>
</feature>
<sequence length="115" mass="13537">MVGKKLRLILNGQMPPEEQVPFKVPRFEELEKSSGKMMRRLGYFLLVETIRAYVRLIQFLKNTYEKAEKKLAERLNKNGAVPPISKEPNRFLKTVAEYKRKIGEIKDEIKEEENL</sequence>
<keyword evidence="1" id="KW-0175">Coiled coil</keyword>
<evidence type="ECO:0000256" key="1">
    <source>
        <dbReference type="SAM" id="Coils"/>
    </source>
</evidence>
<dbReference type="EMBL" id="LCOJ01000004">
    <property type="protein sequence ID" value="KKU75787.1"/>
    <property type="molecule type" value="Genomic_DNA"/>
</dbReference>
<accession>A0A0G1T222</accession>
<name>A0A0G1T222_9BACT</name>
<dbReference type="AlphaFoldDB" id="A0A0G1T222"/>